<feature type="signal peptide" evidence="2">
    <location>
        <begin position="1"/>
        <end position="21"/>
    </location>
</feature>
<dbReference type="AlphaFoldDB" id="A0A4V1M9U2"/>
<evidence type="ECO:0008006" key="5">
    <source>
        <dbReference type="Google" id="ProtNLM"/>
    </source>
</evidence>
<dbReference type="OrthoDB" id="798005at2"/>
<evidence type="ECO:0000313" key="4">
    <source>
        <dbReference type="Proteomes" id="UP000290545"/>
    </source>
</evidence>
<evidence type="ECO:0000313" key="3">
    <source>
        <dbReference type="EMBL" id="RXK82864.1"/>
    </source>
</evidence>
<evidence type="ECO:0000256" key="2">
    <source>
        <dbReference type="SAM" id="SignalP"/>
    </source>
</evidence>
<sequence length="134" mass="15077">MKKMMVALVVLVALASGSAYAQRPGGGGGNPAQRKEMILKNLKDSVQLSDDKANKVADILEETSSKRREIFQDQSSDRDAKMAKMKELQEESNKKVKAILSEEEYVRYETYQKNQMGRMMRPGGGRGPRQQPQR</sequence>
<feature type="region of interest" description="Disordered" evidence="1">
    <location>
        <begin position="113"/>
        <end position="134"/>
    </location>
</feature>
<evidence type="ECO:0000256" key="1">
    <source>
        <dbReference type="SAM" id="MobiDB-lite"/>
    </source>
</evidence>
<protein>
    <recommendedName>
        <fullName evidence="5">DUF4890 domain-containing protein</fullName>
    </recommendedName>
</protein>
<dbReference type="EMBL" id="SDHZ01000002">
    <property type="protein sequence ID" value="RXK82864.1"/>
    <property type="molecule type" value="Genomic_DNA"/>
</dbReference>
<feature type="chain" id="PRO_5020452305" description="DUF4890 domain-containing protein" evidence="2">
    <location>
        <begin position="22"/>
        <end position="134"/>
    </location>
</feature>
<dbReference type="RefSeq" id="WP_129003611.1">
    <property type="nucleotide sequence ID" value="NZ_SDHZ01000002.1"/>
</dbReference>
<name>A0A4V1M9U2_9BACT</name>
<proteinExistence type="predicted"/>
<accession>A0A4V1M9U2</accession>
<reference evidence="3 4" key="1">
    <citation type="submission" date="2019-01" db="EMBL/GenBank/DDBJ databases">
        <title>Filimonas sp. strain TTM-71.</title>
        <authorList>
            <person name="Chen W.-M."/>
        </authorList>
    </citation>
    <scope>NUCLEOTIDE SEQUENCE [LARGE SCALE GENOMIC DNA]</scope>
    <source>
        <strain evidence="3 4">TTM-71</strain>
    </source>
</reference>
<keyword evidence="2" id="KW-0732">Signal</keyword>
<organism evidence="3 4">
    <name type="scientific">Filimonas effusa</name>
    <dbReference type="NCBI Taxonomy" id="2508721"/>
    <lineage>
        <taxon>Bacteria</taxon>
        <taxon>Pseudomonadati</taxon>
        <taxon>Bacteroidota</taxon>
        <taxon>Chitinophagia</taxon>
        <taxon>Chitinophagales</taxon>
        <taxon>Chitinophagaceae</taxon>
        <taxon>Filimonas</taxon>
    </lineage>
</organism>
<gene>
    <name evidence="3" type="ORF">ESB13_12075</name>
</gene>
<keyword evidence="4" id="KW-1185">Reference proteome</keyword>
<comment type="caution">
    <text evidence="3">The sequence shown here is derived from an EMBL/GenBank/DDBJ whole genome shotgun (WGS) entry which is preliminary data.</text>
</comment>
<dbReference type="Proteomes" id="UP000290545">
    <property type="component" value="Unassembled WGS sequence"/>
</dbReference>